<gene>
    <name evidence="2" type="ORF">TRUGW13939_11076</name>
</gene>
<evidence type="ECO:0000313" key="2">
    <source>
        <dbReference type="EMBL" id="QKX63904.1"/>
    </source>
</evidence>
<accession>A0A7H8RBT9</accession>
<dbReference type="EMBL" id="CP055903">
    <property type="protein sequence ID" value="QKX63904.1"/>
    <property type="molecule type" value="Genomic_DNA"/>
</dbReference>
<dbReference type="InterPro" id="IPR023578">
    <property type="entry name" value="Ras_GEF_dom_sf"/>
</dbReference>
<proteinExistence type="predicted"/>
<protein>
    <recommendedName>
        <fullName evidence="1">Ras-GEF domain-containing protein</fullName>
    </recommendedName>
</protein>
<dbReference type="Proteomes" id="UP000509510">
    <property type="component" value="Chromosome VI"/>
</dbReference>
<organism evidence="2 3">
    <name type="scientific">Talaromyces rugulosus</name>
    <name type="common">Penicillium rugulosum</name>
    <dbReference type="NCBI Taxonomy" id="121627"/>
    <lineage>
        <taxon>Eukaryota</taxon>
        <taxon>Fungi</taxon>
        <taxon>Dikarya</taxon>
        <taxon>Ascomycota</taxon>
        <taxon>Pezizomycotina</taxon>
        <taxon>Eurotiomycetes</taxon>
        <taxon>Eurotiomycetidae</taxon>
        <taxon>Eurotiales</taxon>
        <taxon>Trichocomaceae</taxon>
        <taxon>Talaromyces</taxon>
        <taxon>Talaromyces sect. Islandici</taxon>
    </lineage>
</organism>
<dbReference type="OrthoDB" id="4312812at2759"/>
<dbReference type="GeneID" id="55998555"/>
<dbReference type="KEGG" id="trg:TRUGW13939_11076"/>
<dbReference type="Gene3D" id="1.10.840.10">
    <property type="entry name" value="Ras guanine-nucleotide exchange factors catalytic domain"/>
    <property type="match status" value="1"/>
</dbReference>
<dbReference type="AlphaFoldDB" id="A0A7H8RBT9"/>
<dbReference type="SUPFAM" id="SSF48366">
    <property type="entry name" value="Ras GEF"/>
    <property type="match status" value="1"/>
</dbReference>
<reference evidence="3" key="1">
    <citation type="submission" date="2020-06" db="EMBL/GenBank/DDBJ databases">
        <title>A chromosome-scale genome assembly of Talaromyces rugulosus W13939.</title>
        <authorList>
            <person name="Wang B."/>
            <person name="Guo L."/>
            <person name="Ye K."/>
            <person name="Wang L."/>
        </authorList>
    </citation>
    <scope>NUCLEOTIDE SEQUENCE [LARGE SCALE GENOMIC DNA]</scope>
    <source>
        <strain evidence="3">W13939</strain>
    </source>
</reference>
<evidence type="ECO:0000259" key="1">
    <source>
        <dbReference type="Pfam" id="PF00617"/>
    </source>
</evidence>
<dbReference type="InterPro" id="IPR001895">
    <property type="entry name" value="RASGEF_cat_dom"/>
</dbReference>
<feature type="domain" description="Ras-GEF" evidence="1">
    <location>
        <begin position="390"/>
        <end position="532"/>
    </location>
</feature>
<dbReference type="Pfam" id="PF00617">
    <property type="entry name" value="RasGEF"/>
    <property type="match status" value="1"/>
</dbReference>
<dbReference type="RefSeq" id="XP_035350078.1">
    <property type="nucleotide sequence ID" value="XM_035494185.1"/>
</dbReference>
<dbReference type="GO" id="GO:0005085">
    <property type="term" value="F:guanyl-nucleotide exchange factor activity"/>
    <property type="evidence" value="ECO:0007669"/>
    <property type="project" value="InterPro"/>
</dbReference>
<evidence type="ECO:0000313" key="3">
    <source>
        <dbReference type="Proteomes" id="UP000509510"/>
    </source>
</evidence>
<sequence length="549" mass="61889">MTATFTYDSLGSAYDYWATQQTEGDTIPAYSYSFDSSSSLPSDFLGDAITTTTMTTSSSTTNTTPATSDASASSSSQVAYDAAGSVSSAAEDAQIIQTTLNYQPLFRASLEIPRFHTPYRWWEDEARTVLWSFDIRQIMLVIRFGLFNDGNQPRSALQKRDATFIEKFIEGLLQPYELPYLPSLSHAQRVEEILRRCQVTESTNVSWSWFPMRARLVTNPATVAQEIEAESHLQFRSVPFETWVRYSLGYAAPEVDWFLLQHTVFYIVLYGYLQTYPQEIAKYQQVGKLMSTKSPFARRAIVECLSQFQSNSAGKAPRAHTPGFEFIAGPIQALFKASRLGLYNTVKLLSVVSTRFQQTYIHVPYMDWYKKLDTQVPLLDSLLSSLSATDFARSLTRSDESKFSQLSRENLVGEQNPTVEALHERWSTLAMNVYECCIALPEIVSYIQQSAEILHSLHNYYSAVALIRGLQLVGMSYSWSSLTTDGEESISIVSLTPASLLYLSDASNNHAAYRQAMKTTPGIPFLVPHLEEYRRRGEVALDELFTRTA</sequence>
<dbReference type="GO" id="GO:0007264">
    <property type="term" value="P:small GTPase-mediated signal transduction"/>
    <property type="evidence" value="ECO:0007669"/>
    <property type="project" value="InterPro"/>
</dbReference>
<dbReference type="InterPro" id="IPR036964">
    <property type="entry name" value="RASGEF_cat_dom_sf"/>
</dbReference>
<name>A0A7H8RBT9_TALRU</name>
<keyword evidence="3" id="KW-1185">Reference proteome</keyword>